<gene>
    <name evidence="2" type="ORF">DFQ07_1704</name>
</gene>
<accession>A0A4R6TE95</accession>
<evidence type="ECO:0000313" key="2">
    <source>
        <dbReference type="EMBL" id="TDQ27848.1"/>
    </source>
</evidence>
<dbReference type="OrthoDB" id="9800940at2"/>
<comment type="caution">
    <text evidence="2">The sequence shown here is derived from an EMBL/GenBank/DDBJ whole genome shotgun (WGS) entry which is preliminary data.</text>
</comment>
<evidence type="ECO:0000313" key="3">
    <source>
        <dbReference type="Proteomes" id="UP000295390"/>
    </source>
</evidence>
<dbReference type="Proteomes" id="UP000295390">
    <property type="component" value="Unassembled WGS sequence"/>
</dbReference>
<dbReference type="InterPro" id="IPR036866">
    <property type="entry name" value="RibonucZ/Hydroxyglut_hydro"/>
</dbReference>
<dbReference type="Pfam" id="PF12706">
    <property type="entry name" value="Lactamase_B_2"/>
    <property type="match status" value="1"/>
</dbReference>
<dbReference type="PANTHER" id="PTHR42663:SF6">
    <property type="entry name" value="HYDROLASE C777.06C-RELATED"/>
    <property type="match status" value="1"/>
</dbReference>
<reference evidence="2 3" key="1">
    <citation type="submission" date="2019-03" db="EMBL/GenBank/DDBJ databases">
        <title>Genomic Encyclopedia of Type Strains, Phase III (KMG-III): the genomes of soil and plant-associated and newly described type strains.</title>
        <authorList>
            <person name="Whitman W."/>
        </authorList>
    </citation>
    <scope>NUCLEOTIDE SEQUENCE [LARGE SCALE GENOMIC DNA]</scope>
    <source>
        <strain evidence="2 3">CECT 8283</strain>
    </source>
</reference>
<sequence>MHKYYVLFLTLFFLSCSNKKPSETTESKQSLSNISLVILGTVQDAGSPQIGCKKTCCDGLFETSNNDRQVISLGLIDSENQKTYMFEATPNIGTQMKILTKYETESDNELADGIFLTHAHIGHYTGLMYLGKEAMNAKNTPVYVMPRMKKFLTENGPWNQLVERKNIILHEMESEKPISLSESVEVTPILVPHRDEYSETVGYRIKGPNKSALFIPDIDKWEKWDKDIISEIEKVDYAFLDAAFYSGKEINNRDISEIPHPFVIESFKKFKDLSEKEKNKIVFIHFNHTNPLLNSNSEESLLVIEKGFKVGKMRDMFNL</sequence>
<dbReference type="AlphaFoldDB" id="A0A4R6TE95"/>
<feature type="domain" description="Metallo-beta-lactamase" evidence="1">
    <location>
        <begin position="87"/>
        <end position="286"/>
    </location>
</feature>
<protein>
    <submittedName>
        <fullName evidence="2">Pyrroloquinoline quinone biosynthesis protein B</fullName>
    </submittedName>
</protein>
<dbReference type="PROSITE" id="PS51257">
    <property type="entry name" value="PROKAR_LIPOPROTEIN"/>
    <property type="match status" value="1"/>
</dbReference>
<organism evidence="2 3">
    <name type="scientific">Tenacibaculum caenipelagi</name>
    <dbReference type="NCBI Taxonomy" id="1325435"/>
    <lineage>
        <taxon>Bacteria</taxon>
        <taxon>Pseudomonadati</taxon>
        <taxon>Bacteroidota</taxon>
        <taxon>Flavobacteriia</taxon>
        <taxon>Flavobacteriales</taxon>
        <taxon>Flavobacteriaceae</taxon>
        <taxon>Tenacibaculum</taxon>
    </lineage>
</organism>
<dbReference type="Gene3D" id="3.60.15.10">
    <property type="entry name" value="Ribonuclease Z/Hydroxyacylglutathione hydrolase-like"/>
    <property type="match status" value="1"/>
</dbReference>
<dbReference type="PANTHER" id="PTHR42663">
    <property type="entry name" value="HYDROLASE C777.06C-RELATED-RELATED"/>
    <property type="match status" value="1"/>
</dbReference>
<dbReference type="InterPro" id="IPR001279">
    <property type="entry name" value="Metallo-B-lactamas"/>
</dbReference>
<dbReference type="SUPFAM" id="SSF56281">
    <property type="entry name" value="Metallo-hydrolase/oxidoreductase"/>
    <property type="match status" value="1"/>
</dbReference>
<dbReference type="EMBL" id="SNYH01000003">
    <property type="protein sequence ID" value="TDQ27848.1"/>
    <property type="molecule type" value="Genomic_DNA"/>
</dbReference>
<name>A0A4R6TE95_9FLAO</name>
<proteinExistence type="predicted"/>
<dbReference type="RefSeq" id="WP_133535821.1">
    <property type="nucleotide sequence ID" value="NZ_SNYH01000003.1"/>
</dbReference>
<evidence type="ECO:0000259" key="1">
    <source>
        <dbReference type="Pfam" id="PF12706"/>
    </source>
</evidence>
<keyword evidence="3" id="KW-1185">Reference proteome</keyword>